<evidence type="ECO:0000313" key="1">
    <source>
        <dbReference type="EMBL" id="CDJ36867.1"/>
    </source>
</evidence>
<reference evidence="1" key="1">
    <citation type="submission" date="2013-10" db="EMBL/GenBank/DDBJ databases">
        <title>Genomic analysis of the causative agents of coccidiosis in chickens.</title>
        <authorList>
            <person name="Reid A.J."/>
            <person name="Blake D."/>
            <person name="Billington K."/>
            <person name="Browne H."/>
            <person name="Dunn M."/>
            <person name="Hung S."/>
            <person name="Kawahara F."/>
            <person name="Miranda-Saavedra D."/>
            <person name="Mourier T."/>
            <person name="Nagra H."/>
            <person name="Otto T.D."/>
            <person name="Rawlings N."/>
            <person name="Sanchez A."/>
            <person name="Sanders M."/>
            <person name="Subramaniam C."/>
            <person name="Tay Y."/>
            <person name="Dear P."/>
            <person name="Doerig C."/>
            <person name="Gruber A."/>
            <person name="Parkinson J."/>
            <person name="Shirley M."/>
            <person name="Wan K.L."/>
            <person name="Berriman M."/>
            <person name="Tomley F."/>
            <person name="Pain A."/>
        </authorList>
    </citation>
    <scope>NUCLEOTIDE SEQUENCE [LARGE SCALE GENOMIC DNA]</scope>
    <source>
        <strain evidence="1">Houghton</strain>
    </source>
</reference>
<name>U6KKU9_9EIME</name>
<proteinExistence type="predicted"/>
<dbReference type="RefSeq" id="XP_037879155.1">
    <property type="nucleotide sequence ID" value="XM_038021971.1"/>
</dbReference>
<sequence>MYGEDSAIFQALSTCLSEKGSGDLLQEDDGTNRIDPILEKLEESKKEICAKIPKPPTVNFKNLDTFGDNARLQGWAVVLRDRSSFSTFKKVQDSGIQEPDSRVQVDDITGTIYGLQTVRSLVHPWKVVISDSSSPGELIVTSQAPSEEVLNKWFDECSANVGRNTIDCEKVREAVRLLKKKIALMIAPAACYGSSSGTPATVCTVPELMGGVGESPVPQNALDRSVTDVIGVGETWNRSFLLCHS</sequence>
<gene>
    <name evidence="1" type="ORF">EMH_0097750</name>
</gene>
<keyword evidence="2" id="KW-1185">Reference proteome</keyword>
<organism evidence="1 2">
    <name type="scientific">Eimeria mitis</name>
    <dbReference type="NCBI Taxonomy" id="44415"/>
    <lineage>
        <taxon>Eukaryota</taxon>
        <taxon>Sar</taxon>
        <taxon>Alveolata</taxon>
        <taxon>Apicomplexa</taxon>
        <taxon>Conoidasida</taxon>
        <taxon>Coccidia</taxon>
        <taxon>Eucoccidiorida</taxon>
        <taxon>Eimeriorina</taxon>
        <taxon>Eimeriidae</taxon>
        <taxon>Eimeria</taxon>
    </lineage>
</organism>
<evidence type="ECO:0000313" key="2">
    <source>
        <dbReference type="Proteomes" id="UP000030744"/>
    </source>
</evidence>
<dbReference type="AlphaFoldDB" id="U6KKU9"/>
<accession>U6KKU9</accession>
<dbReference type="Proteomes" id="UP000030744">
    <property type="component" value="Unassembled WGS sequence"/>
</dbReference>
<dbReference type="VEuPathDB" id="ToxoDB:EMH_0097750"/>
<dbReference type="GeneID" id="60404780"/>
<dbReference type="OrthoDB" id="347359at2759"/>
<reference evidence="1" key="2">
    <citation type="submission" date="2013-10" db="EMBL/GenBank/DDBJ databases">
        <authorList>
            <person name="Aslett M."/>
        </authorList>
    </citation>
    <scope>NUCLEOTIDE SEQUENCE [LARGE SCALE GENOMIC DNA]</scope>
    <source>
        <strain evidence="1">Houghton</strain>
    </source>
</reference>
<protein>
    <submittedName>
        <fullName evidence="1">Uncharacterized protein</fullName>
    </submittedName>
</protein>
<dbReference type="EMBL" id="HG737165">
    <property type="protein sequence ID" value="CDJ36867.1"/>
    <property type="molecule type" value="Genomic_DNA"/>
</dbReference>